<dbReference type="Proteomes" id="UP001596540">
    <property type="component" value="Unassembled WGS sequence"/>
</dbReference>
<dbReference type="Gene3D" id="3.50.50.60">
    <property type="entry name" value="FAD/NAD(P)-binding domain"/>
    <property type="match status" value="1"/>
</dbReference>
<accession>A0ABW2KH26</accession>
<dbReference type="EMBL" id="JBHTBH010000005">
    <property type="protein sequence ID" value="MFC7328693.1"/>
    <property type="molecule type" value="Genomic_DNA"/>
</dbReference>
<dbReference type="InterPro" id="IPR036188">
    <property type="entry name" value="FAD/NAD-bd_sf"/>
</dbReference>
<keyword evidence="6" id="KW-0285">Flavoprotein</keyword>
<evidence type="ECO:0000256" key="12">
    <source>
        <dbReference type="ARBA" id="ARBA00031158"/>
    </source>
</evidence>
<reference evidence="17" key="1">
    <citation type="journal article" date="2019" name="Int. J. Syst. Evol. Microbiol.">
        <title>The Global Catalogue of Microorganisms (GCM) 10K type strain sequencing project: providing services to taxonomists for standard genome sequencing and annotation.</title>
        <authorList>
            <consortium name="The Broad Institute Genomics Platform"/>
            <consortium name="The Broad Institute Genome Sequencing Center for Infectious Disease"/>
            <person name="Wu L."/>
            <person name="Ma J."/>
        </authorList>
    </citation>
    <scope>NUCLEOTIDE SEQUENCE [LARGE SCALE GENOMIC DNA]</scope>
    <source>
        <strain evidence="17">CGMCC 4.7382</strain>
    </source>
</reference>
<comment type="catalytic activity">
    <reaction evidence="15">
        <text>L-lysine + NADPH + O2 = N(6)-hydroxy-L-lysine + NADP(+) + H2O</text>
        <dbReference type="Rhea" id="RHEA:23228"/>
        <dbReference type="ChEBI" id="CHEBI:15377"/>
        <dbReference type="ChEBI" id="CHEBI:15379"/>
        <dbReference type="ChEBI" id="CHEBI:32551"/>
        <dbReference type="ChEBI" id="CHEBI:57783"/>
        <dbReference type="ChEBI" id="CHEBI:57820"/>
        <dbReference type="ChEBI" id="CHEBI:58349"/>
        <dbReference type="EC" id="1.14.13.59"/>
    </reaction>
</comment>
<dbReference type="PANTHER" id="PTHR42802:SF1">
    <property type="entry name" value="L-ORNITHINE N(5)-MONOOXYGENASE"/>
    <property type="match status" value="1"/>
</dbReference>
<evidence type="ECO:0000256" key="9">
    <source>
        <dbReference type="ARBA" id="ARBA00023002"/>
    </source>
</evidence>
<evidence type="ECO:0000256" key="4">
    <source>
        <dbReference type="ARBA" id="ARBA00013076"/>
    </source>
</evidence>
<dbReference type="Pfam" id="PF13434">
    <property type="entry name" value="Lys_Orn_oxgnase"/>
    <property type="match status" value="1"/>
</dbReference>
<evidence type="ECO:0000256" key="3">
    <source>
        <dbReference type="ARBA" id="ARBA00007588"/>
    </source>
</evidence>
<gene>
    <name evidence="16" type="ORF">ACFQRF_13155</name>
</gene>
<evidence type="ECO:0000256" key="11">
    <source>
        <dbReference type="ARBA" id="ARBA00029939"/>
    </source>
</evidence>
<protein>
    <recommendedName>
        <fullName evidence="5">L-lysine N6-monooxygenase MbtG</fullName>
        <ecNumber evidence="4">1.14.13.59</ecNumber>
    </recommendedName>
    <alternativeName>
        <fullName evidence="14">Lysine 6-N-hydroxylase</fullName>
    </alternativeName>
    <alternativeName>
        <fullName evidence="13">Lysine N6-hydroxylase</fullName>
    </alternativeName>
    <alternativeName>
        <fullName evidence="11">Lysine-N-oxygenase</fullName>
    </alternativeName>
    <alternativeName>
        <fullName evidence="12">Mycobactin synthase protein G</fullName>
    </alternativeName>
</protein>
<keyword evidence="10" id="KW-0503">Monooxygenase</keyword>
<evidence type="ECO:0000256" key="8">
    <source>
        <dbReference type="ARBA" id="ARBA00022857"/>
    </source>
</evidence>
<evidence type="ECO:0000256" key="15">
    <source>
        <dbReference type="ARBA" id="ARBA00048407"/>
    </source>
</evidence>
<dbReference type="SUPFAM" id="SSF51905">
    <property type="entry name" value="FAD/NAD(P)-binding domain"/>
    <property type="match status" value="1"/>
</dbReference>
<comment type="similarity">
    <text evidence="3">Belongs to the lysine N(6)-hydroxylase/L-ornithine N(5)-oxygenase family.</text>
</comment>
<evidence type="ECO:0000313" key="16">
    <source>
        <dbReference type="EMBL" id="MFC7328693.1"/>
    </source>
</evidence>
<evidence type="ECO:0000256" key="14">
    <source>
        <dbReference type="ARBA" id="ARBA00032738"/>
    </source>
</evidence>
<evidence type="ECO:0000256" key="2">
    <source>
        <dbReference type="ARBA" id="ARBA00004924"/>
    </source>
</evidence>
<keyword evidence="7" id="KW-0274">FAD</keyword>
<dbReference type="RefSeq" id="WP_379871339.1">
    <property type="nucleotide sequence ID" value="NZ_JBHTBH010000005.1"/>
</dbReference>
<keyword evidence="8" id="KW-0521">NADP</keyword>
<evidence type="ECO:0000256" key="7">
    <source>
        <dbReference type="ARBA" id="ARBA00022827"/>
    </source>
</evidence>
<organism evidence="16 17">
    <name type="scientific">Marinactinospora rubrisoli</name>
    <dbReference type="NCBI Taxonomy" id="2715399"/>
    <lineage>
        <taxon>Bacteria</taxon>
        <taxon>Bacillati</taxon>
        <taxon>Actinomycetota</taxon>
        <taxon>Actinomycetes</taxon>
        <taxon>Streptosporangiales</taxon>
        <taxon>Nocardiopsidaceae</taxon>
        <taxon>Marinactinospora</taxon>
    </lineage>
</organism>
<dbReference type="PANTHER" id="PTHR42802">
    <property type="entry name" value="MONOOXYGENASE"/>
    <property type="match status" value="1"/>
</dbReference>
<evidence type="ECO:0000256" key="5">
    <source>
        <dbReference type="ARBA" id="ARBA00016406"/>
    </source>
</evidence>
<evidence type="ECO:0000256" key="1">
    <source>
        <dbReference type="ARBA" id="ARBA00001974"/>
    </source>
</evidence>
<comment type="pathway">
    <text evidence="2">Siderophore biosynthesis.</text>
</comment>
<evidence type="ECO:0000256" key="10">
    <source>
        <dbReference type="ARBA" id="ARBA00023033"/>
    </source>
</evidence>
<evidence type="ECO:0000313" key="17">
    <source>
        <dbReference type="Proteomes" id="UP001596540"/>
    </source>
</evidence>
<comment type="caution">
    <text evidence="16">The sequence shown here is derived from an EMBL/GenBank/DDBJ whole genome shotgun (WGS) entry which is preliminary data.</text>
</comment>
<keyword evidence="9" id="KW-0560">Oxidoreductase</keyword>
<proteinExistence type="inferred from homology"/>
<dbReference type="InterPro" id="IPR025700">
    <property type="entry name" value="Lys/Orn_oxygenase"/>
</dbReference>
<comment type="cofactor">
    <cofactor evidence="1">
        <name>FAD</name>
        <dbReference type="ChEBI" id="CHEBI:57692"/>
    </cofactor>
</comment>
<name>A0ABW2KH26_9ACTN</name>
<dbReference type="EC" id="1.14.13.59" evidence="4"/>
<keyword evidence="17" id="KW-1185">Reference proteome</keyword>
<evidence type="ECO:0000256" key="6">
    <source>
        <dbReference type="ARBA" id="ARBA00022630"/>
    </source>
</evidence>
<sequence length="444" mass="49687">MPSTPDAHDFIAIGLGPFNLGLACLTAPIPDLNGLFLEEKPEFDWHPGMLLETAELQTPFMADLVTLADPTSPFSFLNYVKEAGHLYSFYIRERFYPLRSEYNDYCRWAAGRLGDAVRFGHHVAAVEYDDHDGMYVVHSVERATGERRTHRAPRLVLGTGTPPYLPEPCRGLAGDAVHSSRYLDSKEALQAKSSITVVGSGQSAAEIYHDLLQDIDRGGYALNWITRSPRFFPLEYTKLTLEMTSPEYADYFHALPSRTRDRLVASQKNLYKGINSSLIDEIFDLLYVKNRRGPCPTRLMTNTAVTGARYDEARGEYALALRQVEQERDFGLATEGLVLATGYRYEPPSFLSPIADRIRWDSAGRFAVRRDYTIDTAGGGVFVQNAELHTHGFVAPDLGMAAYRNSCIIRAMLGREYYPIERSIAFQEFGAPADENRPAKAATA</sequence>
<evidence type="ECO:0000256" key="13">
    <source>
        <dbReference type="ARBA" id="ARBA00032493"/>
    </source>
</evidence>